<gene>
    <name evidence="9" type="ORF">POCULU_LOCUS8509</name>
</gene>
<evidence type="ECO:0000313" key="10">
    <source>
        <dbReference type="Proteomes" id="UP000789572"/>
    </source>
</evidence>
<dbReference type="InterPro" id="IPR036671">
    <property type="entry name" value="DPH_MB_sf"/>
</dbReference>
<dbReference type="PRINTS" id="PR00625">
    <property type="entry name" value="JDOMAIN"/>
</dbReference>
<dbReference type="EMBL" id="CAJVPJ010002498">
    <property type="protein sequence ID" value="CAG8622896.1"/>
    <property type="molecule type" value="Genomic_DNA"/>
</dbReference>
<dbReference type="OrthoDB" id="445556at2759"/>
<evidence type="ECO:0000256" key="5">
    <source>
        <dbReference type="ARBA" id="ARBA00022833"/>
    </source>
</evidence>
<protein>
    <recommendedName>
        <fullName evidence="3">Diphthamide biosynthesis protein 4</fullName>
    </recommendedName>
</protein>
<dbReference type="PROSITE" id="PS50076">
    <property type="entry name" value="DNAJ_2"/>
    <property type="match status" value="1"/>
</dbReference>
<keyword evidence="4" id="KW-0479">Metal-binding</keyword>
<dbReference type="Gene3D" id="1.10.287.110">
    <property type="entry name" value="DnaJ domain"/>
    <property type="match status" value="1"/>
</dbReference>
<dbReference type="PANTHER" id="PTHR45255">
    <property type="entry name" value="DNAJ HOMOLOG SUBFAMILY C MEMBER 24"/>
    <property type="match status" value="1"/>
</dbReference>
<dbReference type="Pfam" id="PF05207">
    <property type="entry name" value="Zn_ribbon_CSL"/>
    <property type="match status" value="1"/>
</dbReference>
<evidence type="ECO:0000256" key="6">
    <source>
        <dbReference type="ARBA" id="ARBA00023004"/>
    </source>
</evidence>
<dbReference type="SMART" id="SM00271">
    <property type="entry name" value="DnaJ"/>
    <property type="match status" value="1"/>
</dbReference>
<dbReference type="SUPFAM" id="SSF46565">
    <property type="entry name" value="Chaperone J-domain"/>
    <property type="match status" value="1"/>
</dbReference>
<feature type="domain" description="DPH-type MB" evidence="8">
    <location>
        <begin position="98"/>
        <end position="154"/>
    </location>
</feature>
<dbReference type="Pfam" id="PF00226">
    <property type="entry name" value="DnaJ"/>
    <property type="match status" value="1"/>
</dbReference>
<comment type="similarity">
    <text evidence="2">Belongs to the DPH4 family.</text>
</comment>
<dbReference type="InterPro" id="IPR007872">
    <property type="entry name" value="DPH_MB_dom"/>
</dbReference>
<dbReference type="Proteomes" id="UP000789572">
    <property type="component" value="Unassembled WGS sequence"/>
</dbReference>
<dbReference type="CDD" id="cd06257">
    <property type="entry name" value="DnaJ"/>
    <property type="match status" value="1"/>
</dbReference>
<evidence type="ECO:0000313" key="9">
    <source>
        <dbReference type="EMBL" id="CAG8622896.1"/>
    </source>
</evidence>
<keyword evidence="10" id="KW-1185">Reference proteome</keyword>
<evidence type="ECO:0000256" key="4">
    <source>
        <dbReference type="ARBA" id="ARBA00022723"/>
    </source>
</evidence>
<reference evidence="9" key="1">
    <citation type="submission" date="2021-06" db="EMBL/GenBank/DDBJ databases">
        <authorList>
            <person name="Kallberg Y."/>
            <person name="Tangrot J."/>
            <person name="Rosling A."/>
        </authorList>
    </citation>
    <scope>NUCLEOTIDE SEQUENCE</scope>
    <source>
        <strain evidence="9">IA702</strain>
    </source>
</reference>
<organism evidence="9 10">
    <name type="scientific">Paraglomus occultum</name>
    <dbReference type="NCBI Taxonomy" id="144539"/>
    <lineage>
        <taxon>Eukaryota</taxon>
        <taxon>Fungi</taxon>
        <taxon>Fungi incertae sedis</taxon>
        <taxon>Mucoromycota</taxon>
        <taxon>Glomeromycotina</taxon>
        <taxon>Glomeromycetes</taxon>
        <taxon>Paraglomerales</taxon>
        <taxon>Paraglomeraceae</taxon>
        <taxon>Paraglomus</taxon>
    </lineage>
</organism>
<dbReference type="AlphaFoldDB" id="A0A9N9GSG1"/>
<keyword evidence="6" id="KW-0408">Iron</keyword>
<accession>A0A9N9GSG1</accession>
<dbReference type="GO" id="GO:0008198">
    <property type="term" value="F:ferrous iron binding"/>
    <property type="evidence" value="ECO:0007669"/>
    <property type="project" value="TreeGrafter"/>
</dbReference>
<proteinExistence type="inferred from homology"/>
<evidence type="ECO:0000256" key="3">
    <source>
        <dbReference type="ARBA" id="ARBA00021797"/>
    </source>
</evidence>
<feature type="domain" description="J" evidence="7">
    <location>
        <begin position="8"/>
        <end position="86"/>
    </location>
</feature>
<dbReference type="Gene3D" id="3.10.660.10">
    <property type="entry name" value="DPH Zinc finger"/>
    <property type="match status" value="1"/>
</dbReference>
<name>A0A9N9GSG1_9GLOM</name>
<dbReference type="InterPro" id="IPR001623">
    <property type="entry name" value="DnaJ_domain"/>
</dbReference>
<evidence type="ECO:0000256" key="1">
    <source>
        <dbReference type="ARBA" id="ARBA00003474"/>
    </source>
</evidence>
<dbReference type="PANTHER" id="PTHR45255:SF1">
    <property type="entry name" value="DNAJ HOMOLOG SUBFAMILY C MEMBER 24"/>
    <property type="match status" value="1"/>
</dbReference>
<evidence type="ECO:0000256" key="2">
    <source>
        <dbReference type="ARBA" id="ARBA00006169"/>
    </source>
</evidence>
<dbReference type="SUPFAM" id="SSF144217">
    <property type="entry name" value="CSL zinc finger"/>
    <property type="match status" value="1"/>
</dbReference>
<sequence length="158" mass="18098">MSRAPKESYYDILGVHKEASFNEIKSKYQQLLLLYHPDKVRQNIGQGETTNSNDEDKVDNPMIHKIVEAWQTLKNPEKRKAYDAFITASEYAENQEIINAEVDLDEMDFNEESSTYSTECRCGGSYIISEHDMEEGKDVVGCINCSLKIKVLYDVIDS</sequence>
<dbReference type="GO" id="GO:0001671">
    <property type="term" value="F:ATPase activator activity"/>
    <property type="evidence" value="ECO:0007669"/>
    <property type="project" value="TreeGrafter"/>
</dbReference>
<keyword evidence="5" id="KW-0862">Zinc</keyword>
<dbReference type="InterPro" id="IPR036869">
    <property type="entry name" value="J_dom_sf"/>
</dbReference>
<evidence type="ECO:0000259" key="8">
    <source>
        <dbReference type="PROSITE" id="PS51074"/>
    </source>
</evidence>
<evidence type="ECO:0000259" key="7">
    <source>
        <dbReference type="PROSITE" id="PS50076"/>
    </source>
</evidence>
<dbReference type="PROSITE" id="PS51074">
    <property type="entry name" value="DPH_MB"/>
    <property type="match status" value="1"/>
</dbReference>
<comment type="function">
    <text evidence="1">Required for the first step of diphthamide biosynthesis, the transfer of 3-amino-3-carboxypropyl from S-adenosyl-L-methionine to a histidine residue. Diphthamide is a post-translational modification of histidine which occurs in elongation factor 2.</text>
</comment>
<comment type="caution">
    <text evidence="9">The sequence shown here is derived from an EMBL/GenBank/DDBJ whole genome shotgun (WGS) entry which is preliminary data.</text>
</comment>